<keyword evidence="4 5" id="KW-0694">RNA-binding</keyword>
<feature type="domain" description="Helicase ATP-binding" evidence="6">
    <location>
        <begin position="129"/>
        <end position="363"/>
    </location>
</feature>
<dbReference type="EC" id="3.6.4.13" evidence="5"/>
<dbReference type="GeneID" id="3862555"/>
<dbReference type="RefSeq" id="XP_953347.1">
    <property type="nucleotide sequence ID" value="XM_948254.1"/>
</dbReference>
<keyword evidence="8" id="KW-1185">Reference proteome</keyword>
<dbReference type="AlphaFoldDB" id="Q4U8Y1"/>
<comment type="catalytic activity">
    <reaction evidence="5">
        <text>ATP + H2O = ADP + phosphate + H(+)</text>
        <dbReference type="Rhea" id="RHEA:13065"/>
        <dbReference type="ChEBI" id="CHEBI:15377"/>
        <dbReference type="ChEBI" id="CHEBI:15378"/>
        <dbReference type="ChEBI" id="CHEBI:30616"/>
        <dbReference type="ChEBI" id="CHEBI:43474"/>
        <dbReference type="ChEBI" id="CHEBI:456216"/>
        <dbReference type="EC" id="3.6.4.13"/>
    </reaction>
</comment>
<gene>
    <name evidence="7" type="ORF">TA10390</name>
</gene>
<dbReference type="STRING" id="5874.Q4U8Y1"/>
<name>Q4U8Y1_THEAN</name>
<keyword evidence="3 5" id="KW-0067">ATP-binding</keyword>
<dbReference type="SUPFAM" id="SSF52540">
    <property type="entry name" value="P-loop containing nucleoside triphosphate hydrolases"/>
    <property type="match status" value="2"/>
</dbReference>
<reference evidence="7 8" key="1">
    <citation type="journal article" date="2005" name="Science">
        <title>Genome of the host-cell transforming parasite Theileria annulata compared with T. parva.</title>
        <authorList>
            <person name="Pain A."/>
            <person name="Renauld H."/>
            <person name="Berriman M."/>
            <person name="Murphy L."/>
            <person name="Yeats C.A."/>
            <person name="Weir W."/>
            <person name="Kerhornou A."/>
            <person name="Aslett M."/>
            <person name="Bishop R."/>
            <person name="Bouchier C."/>
            <person name="Cochet M."/>
            <person name="Coulson R.M.R."/>
            <person name="Cronin A."/>
            <person name="de Villiers E.P."/>
            <person name="Fraser A."/>
            <person name="Fosker N."/>
            <person name="Gardner M."/>
            <person name="Goble A."/>
            <person name="Griffiths-Jones S."/>
            <person name="Harris D.E."/>
            <person name="Katzer F."/>
            <person name="Larke N."/>
            <person name="Lord A."/>
            <person name="Maser P."/>
            <person name="McKellar S."/>
            <person name="Mooney P."/>
            <person name="Morton F."/>
            <person name="Nene V."/>
            <person name="O'Neil S."/>
            <person name="Price C."/>
            <person name="Quail M.A."/>
            <person name="Rabbinowitsch E."/>
            <person name="Rawlings N.D."/>
            <person name="Rutter S."/>
            <person name="Saunders D."/>
            <person name="Seeger K."/>
            <person name="Shah T."/>
            <person name="Squares R."/>
            <person name="Squares S."/>
            <person name="Tivey A."/>
            <person name="Walker A.R."/>
            <person name="Woodward J."/>
            <person name="Dobbelaere D.A.E."/>
            <person name="Langsley G."/>
            <person name="Rajandream M.A."/>
            <person name="McKeever D."/>
            <person name="Shiels B."/>
            <person name="Tait A."/>
            <person name="Barrell B.G."/>
            <person name="Hall N."/>
        </authorList>
    </citation>
    <scope>NUCLEOTIDE SEQUENCE [LARGE SCALE GENOMIC DNA]</scope>
    <source>
        <strain evidence="8">Ankara</strain>
    </source>
</reference>
<evidence type="ECO:0000256" key="3">
    <source>
        <dbReference type="ARBA" id="ARBA00022840"/>
    </source>
</evidence>
<dbReference type="InterPro" id="IPR027417">
    <property type="entry name" value="P-loop_NTPase"/>
</dbReference>
<dbReference type="VEuPathDB" id="PiroplasmaDB:TA10390"/>
<dbReference type="GO" id="GO:0003724">
    <property type="term" value="F:RNA helicase activity"/>
    <property type="evidence" value="ECO:0007669"/>
    <property type="project" value="UniProtKB-EC"/>
</dbReference>
<keyword evidence="5 7" id="KW-0347">Helicase</keyword>
<keyword evidence="1 5" id="KW-0547">Nucleotide-binding</keyword>
<dbReference type="InterPro" id="IPR014001">
    <property type="entry name" value="Helicase_ATP-bd"/>
</dbReference>
<dbReference type="GO" id="GO:0005524">
    <property type="term" value="F:ATP binding"/>
    <property type="evidence" value="ECO:0007669"/>
    <property type="project" value="UniProtKB-UniRule"/>
</dbReference>
<dbReference type="Gene3D" id="3.40.50.300">
    <property type="entry name" value="P-loop containing nucleotide triphosphate hydrolases"/>
    <property type="match status" value="2"/>
</dbReference>
<dbReference type="eggNOG" id="ENOG502S7UJ">
    <property type="taxonomic scope" value="Eukaryota"/>
</dbReference>
<dbReference type="OrthoDB" id="10256233at2759"/>
<dbReference type="OMA" id="RPRNVNE"/>
<evidence type="ECO:0000256" key="4">
    <source>
        <dbReference type="ARBA" id="ARBA00022884"/>
    </source>
</evidence>
<organism evidence="7 8">
    <name type="scientific">Theileria annulata</name>
    <dbReference type="NCBI Taxonomy" id="5874"/>
    <lineage>
        <taxon>Eukaryota</taxon>
        <taxon>Sar</taxon>
        <taxon>Alveolata</taxon>
        <taxon>Apicomplexa</taxon>
        <taxon>Aconoidasida</taxon>
        <taxon>Piroplasmida</taxon>
        <taxon>Theileriidae</taxon>
        <taxon>Theileria</taxon>
    </lineage>
</organism>
<comment type="similarity">
    <text evidence="5">Belongs to the DEAD box helicase family.</text>
</comment>
<comment type="domain">
    <text evidence="5">The Q motif is unique to and characteristic of the DEAD box family of RNA helicases and controls ATP binding and hydrolysis.</text>
</comment>
<dbReference type="PROSITE" id="PS51192">
    <property type="entry name" value="HELICASE_ATP_BIND_1"/>
    <property type="match status" value="1"/>
</dbReference>
<sequence length="547" mass="62600">MNFNLVSSPLLFIGSNLNLHELNDFNKILNTHNKYDFNINSGSLIPSDRLLNQNEISFKTHKLRKNPQSDSNLVTYTGSALEYDDVYKDLSVESDFSTIFGCKPLINTLSRIFAKEGLSKMNEYQLSLFDELSLGRDVILHSYTSSGKTFSVLLYMALRYYYQFDPKFLSSVSFSEILNRIKDEEHSGSLHFKRRQTYLNRRVLVLCPTKELAAQSANQLVNFTDGMENAVHLIIDDHDVCPKISPESIFIVGSSNQVESYFLVSFYKFNFVQNEDQKHTRSILQTIDYVFLDEMDRLIKVANQYANERKRRLLNEKPGSAYNICQTLLSISPNKLRLVCASASITRQHIRKVNTLIRMYRNSRDNLTALIRKKISATDTGRYVSIPETINHFYSVSSQDSQESKIKILLNMLKSDTGKVIVFLSSGSLFSLKEKLEKHNIKCKILHHEFGIRDNYNKEESEIGETKSNTAVEKIKKLQNSIKEGEGEYILIASTDSARGIHLSMLDSVYIVGRPRNVNEYIHISGIKMSSENVQGESEDVLEQEDV</sequence>
<dbReference type="EMBL" id="CR940353">
    <property type="protein sequence ID" value="CAI76722.1"/>
    <property type="molecule type" value="Genomic_DNA"/>
</dbReference>
<proteinExistence type="inferred from homology"/>
<protein>
    <recommendedName>
        <fullName evidence="5">ATP-dependent RNA helicase</fullName>
        <ecNumber evidence="5">3.6.4.13</ecNumber>
    </recommendedName>
</protein>
<dbReference type="InParanoid" id="Q4U8Y1"/>
<dbReference type="Pfam" id="PF00271">
    <property type="entry name" value="Helicase_C"/>
    <property type="match status" value="1"/>
</dbReference>
<dbReference type="SMART" id="SM00487">
    <property type="entry name" value="DEXDc"/>
    <property type="match status" value="1"/>
</dbReference>
<dbReference type="FunCoup" id="Q4U8Y1">
    <property type="interactions" value="34"/>
</dbReference>
<evidence type="ECO:0000313" key="8">
    <source>
        <dbReference type="Proteomes" id="UP000001950"/>
    </source>
</evidence>
<evidence type="ECO:0000259" key="6">
    <source>
        <dbReference type="PROSITE" id="PS51192"/>
    </source>
</evidence>
<evidence type="ECO:0000256" key="1">
    <source>
        <dbReference type="ARBA" id="ARBA00022741"/>
    </source>
</evidence>
<dbReference type="InterPro" id="IPR011545">
    <property type="entry name" value="DEAD/DEAH_box_helicase_dom"/>
</dbReference>
<dbReference type="PANTHER" id="PTHR24031">
    <property type="entry name" value="RNA HELICASE"/>
    <property type="match status" value="1"/>
</dbReference>
<evidence type="ECO:0000256" key="5">
    <source>
        <dbReference type="RuleBase" id="RU365068"/>
    </source>
</evidence>
<evidence type="ECO:0000313" key="7">
    <source>
        <dbReference type="EMBL" id="CAI76722.1"/>
    </source>
</evidence>
<dbReference type="Pfam" id="PF00270">
    <property type="entry name" value="DEAD"/>
    <property type="match status" value="1"/>
</dbReference>
<comment type="function">
    <text evidence="5">RNA helicase.</text>
</comment>
<dbReference type="GO" id="GO:0016787">
    <property type="term" value="F:hydrolase activity"/>
    <property type="evidence" value="ECO:0007669"/>
    <property type="project" value="UniProtKB-KW"/>
</dbReference>
<dbReference type="InterPro" id="IPR001650">
    <property type="entry name" value="Helicase_C-like"/>
</dbReference>
<dbReference type="KEGG" id="tan:TA10390"/>
<evidence type="ECO:0000256" key="2">
    <source>
        <dbReference type="ARBA" id="ARBA00022801"/>
    </source>
</evidence>
<dbReference type="Proteomes" id="UP000001950">
    <property type="component" value="Chromosome 4"/>
</dbReference>
<accession>Q4U8Y1</accession>
<dbReference type="GO" id="GO:0003723">
    <property type="term" value="F:RNA binding"/>
    <property type="evidence" value="ECO:0007669"/>
    <property type="project" value="UniProtKB-UniRule"/>
</dbReference>
<keyword evidence="2 5" id="KW-0378">Hydrolase</keyword>